<evidence type="ECO:0000313" key="16">
    <source>
        <dbReference type="EMBL" id="CAF3753401.1"/>
    </source>
</evidence>
<dbReference type="PROSITE" id="PS50067">
    <property type="entry name" value="KINESIN_MOTOR_2"/>
    <property type="match status" value="1"/>
</dbReference>
<dbReference type="GO" id="GO:0005524">
    <property type="term" value="F:ATP binding"/>
    <property type="evidence" value="ECO:0007669"/>
    <property type="project" value="UniProtKB-UniRule"/>
</dbReference>
<keyword evidence="3" id="KW-0963">Cytoplasm</keyword>
<dbReference type="GO" id="GO:0005874">
    <property type="term" value="C:microtubule"/>
    <property type="evidence" value="ECO:0007669"/>
    <property type="project" value="UniProtKB-KW"/>
</dbReference>
<dbReference type="CDD" id="cd22705">
    <property type="entry name" value="FHA_KIF1"/>
    <property type="match status" value="1"/>
</dbReference>
<feature type="domain" description="PH" evidence="13">
    <location>
        <begin position="1718"/>
        <end position="1818"/>
    </location>
</feature>
<feature type="region of interest" description="Disordered" evidence="12">
    <location>
        <begin position="442"/>
        <end position="461"/>
    </location>
</feature>
<dbReference type="CDD" id="cd01365">
    <property type="entry name" value="KISc_KIF1A_KIF1B"/>
    <property type="match status" value="1"/>
</dbReference>
<feature type="coiled-coil region" evidence="11">
    <location>
        <begin position="657"/>
        <end position="699"/>
    </location>
</feature>
<dbReference type="PROSITE" id="PS50006">
    <property type="entry name" value="FHA_DOMAIN"/>
    <property type="match status" value="1"/>
</dbReference>
<feature type="domain" description="FHA" evidence="14">
    <location>
        <begin position="543"/>
        <end position="595"/>
    </location>
</feature>
<evidence type="ECO:0000259" key="13">
    <source>
        <dbReference type="PROSITE" id="PS50003"/>
    </source>
</evidence>
<keyword evidence="7 11" id="KW-0175">Coiled coil</keyword>
<evidence type="ECO:0000256" key="8">
    <source>
        <dbReference type="ARBA" id="ARBA00023175"/>
    </source>
</evidence>
<gene>
    <name evidence="16" type="ORF">GRG538_LOCUS31522</name>
</gene>
<feature type="binding site" evidence="10">
    <location>
        <begin position="96"/>
        <end position="103"/>
    </location>
    <ligand>
        <name>ATP</name>
        <dbReference type="ChEBI" id="CHEBI:30616"/>
    </ligand>
</feature>
<keyword evidence="5 10" id="KW-0547">Nucleotide-binding</keyword>
<accession>A0A818YIN5</accession>
<evidence type="ECO:0000259" key="15">
    <source>
        <dbReference type="PROSITE" id="PS50067"/>
    </source>
</evidence>
<comment type="subcellular location">
    <subcellularLocation>
        <location evidence="1">Cytoplasm</location>
        <location evidence="1">Cytoskeleton</location>
    </subcellularLocation>
</comment>
<keyword evidence="6 10" id="KW-0067">ATP-binding</keyword>
<dbReference type="InterPro" id="IPR001849">
    <property type="entry name" value="PH_domain"/>
</dbReference>
<dbReference type="SUPFAM" id="SSF52540">
    <property type="entry name" value="P-loop containing nucleoside triphosphate hydrolases"/>
    <property type="match status" value="1"/>
</dbReference>
<reference evidence="16" key="1">
    <citation type="submission" date="2021-02" db="EMBL/GenBank/DDBJ databases">
        <authorList>
            <person name="Nowell W R."/>
        </authorList>
    </citation>
    <scope>NUCLEOTIDE SEQUENCE</scope>
</reference>
<dbReference type="InterPro" id="IPR022140">
    <property type="entry name" value="Kinesin-like_KIF1-typ"/>
</dbReference>
<dbReference type="InterPro" id="IPR001752">
    <property type="entry name" value="Kinesin_motor_dom"/>
</dbReference>
<dbReference type="GO" id="GO:0008017">
    <property type="term" value="F:microtubule binding"/>
    <property type="evidence" value="ECO:0007669"/>
    <property type="project" value="InterPro"/>
</dbReference>
<evidence type="ECO:0000256" key="2">
    <source>
        <dbReference type="ARBA" id="ARBA00020751"/>
    </source>
</evidence>
<dbReference type="PRINTS" id="PR00380">
    <property type="entry name" value="KINESINHEAVY"/>
</dbReference>
<dbReference type="InterPro" id="IPR036961">
    <property type="entry name" value="Kinesin_motor_dom_sf"/>
</dbReference>
<dbReference type="SUPFAM" id="SSF49879">
    <property type="entry name" value="SMAD/FHA domain"/>
    <property type="match status" value="1"/>
</dbReference>
<evidence type="ECO:0000259" key="14">
    <source>
        <dbReference type="PROSITE" id="PS50006"/>
    </source>
</evidence>
<dbReference type="InterPro" id="IPR049780">
    <property type="entry name" value="PH_KIFIA_KIFIB"/>
</dbReference>
<dbReference type="SMART" id="SM00129">
    <property type="entry name" value="KISc"/>
    <property type="match status" value="1"/>
</dbReference>
<dbReference type="PROSITE" id="PS50003">
    <property type="entry name" value="PH_DOMAIN"/>
    <property type="match status" value="1"/>
</dbReference>
<dbReference type="Pfam" id="PF00498">
    <property type="entry name" value="FHA"/>
    <property type="match status" value="1"/>
</dbReference>
<comment type="caution">
    <text evidence="16">The sequence shown here is derived from an EMBL/GenBank/DDBJ whole genome shotgun (WGS) entry which is preliminary data.</text>
</comment>
<dbReference type="EMBL" id="CAJNYT010005525">
    <property type="protein sequence ID" value="CAF3753401.1"/>
    <property type="molecule type" value="Genomic_DNA"/>
</dbReference>
<keyword evidence="8 10" id="KW-0505">Motor protein</keyword>
<protein>
    <recommendedName>
        <fullName evidence="2">Kinesin-like protein unc-104</fullName>
    </recommendedName>
</protein>
<dbReference type="Pfam" id="PF16183">
    <property type="entry name" value="Kinesin_assoc"/>
    <property type="match status" value="1"/>
</dbReference>
<evidence type="ECO:0000256" key="11">
    <source>
        <dbReference type="SAM" id="Coils"/>
    </source>
</evidence>
<evidence type="ECO:0000256" key="4">
    <source>
        <dbReference type="ARBA" id="ARBA00022701"/>
    </source>
</evidence>
<evidence type="ECO:0000256" key="6">
    <source>
        <dbReference type="ARBA" id="ARBA00022840"/>
    </source>
</evidence>
<keyword evidence="4" id="KW-0493">Microtubule</keyword>
<dbReference type="InterPro" id="IPR019821">
    <property type="entry name" value="Kinesin_motor_CS"/>
</dbReference>
<evidence type="ECO:0000256" key="7">
    <source>
        <dbReference type="ARBA" id="ARBA00023054"/>
    </source>
</evidence>
<dbReference type="PANTHER" id="PTHR47117">
    <property type="entry name" value="STAR-RELATED LIPID TRANSFER PROTEIN 9"/>
    <property type="match status" value="1"/>
</dbReference>
<feature type="region of interest" description="Disordered" evidence="12">
    <location>
        <begin position="304"/>
        <end position="331"/>
    </location>
</feature>
<name>A0A818YIN5_9BILA</name>
<dbReference type="Proteomes" id="UP000663872">
    <property type="component" value="Unassembled WGS sequence"/>
</dbReference>
<dbReference type="Pfam" id="PF00225">
    <property type="entry name" value="Kinesin"/>
    <property type="match status" value="1"/>
</dbReference>
<evidence type="ECO:0000256" key="5">
    <source>
        <dbReference type="ARBA" id="ARBA00022741"/>
    </source>
</evidence>
<evidence type="ECO:0000313" key="17">
    <source>
        <dbReference type="Proteomes" id="UP000663872"/>
    </source>
</evidence>
<evidence type="ECO:0000256" key="10">
    <source>
        <dbReference type="PROSITE-ProRule" id="PRU00283"/>
    </source>
</evidence>
<sequence length="1834" mass="207727">MTSVKVAVRVRPFNARERARQAKCIISMDQHEQTTFVRNPIDDTMKHYKYDYSYWSCDENVNNQKFAIQKQVYQDLGIEMLEHAFEGYNVCIFAYGQTGAGKSYTMMGKNESDQQGIIPRLCGELFERITSSSSSPSTLSSSQRKPRYTVEVSYMEIYCERVRDLLSPKKSQSTNVGSSHNLRVREHPIMGPYVEDLSRLLVTSYDDISRLIDEGNKARTVAATNMNETSSRSHAVFTVLFSQSTYDAMTDLTAEKQSKISLVDLAGSERADATGATGDRLKEGANINKSLTTLGKVIAALAEMSSKHRKPRSEKKTEMSSKHRKPRSEKKTDFIPYRDSVLTWLLKENLGGNSKTAMIAAISPADINYEETLSTLRYADRAKAIVCKAIINEDANAKLIRDLKEEIIKLRELLKNEAGIDISPDGIPASVISTTTTAATVTGGKHPRIKSSSSQSSEDALERLKENQKLMDSLCMSYEEKLKKTEKIMAEREAAFHELGVYSKNDGNAVGIFSPKNSPHLVNLNEDPLMSECLMYFIKDGITRVGRPDAPMHQDIVLSSSHIEPEHCIVTNSQNIVHLKPCSETAMCYVNGKKVEFGTTVDLTSGSRVIFGKSHVFRFLNPEQARKKNTKAESSGEPTDWNSAIQELLEKQGVDIKHEMEKKLLTMEEAFRREKEEADRLLREQKLEYESKIVELQKQVMETSMSQSMLSSILTSSGFVDTSSFKQNPFQPDYYENDTDTLNDCSWSEHDYQLAWWAWKKWRYHQMTSLRDYSNRIQPIWLIKDLLWANSVYLKEANAISVELHKRVQFQFVLLTDTLYSPLPTDLCLSPSSSQGTIVAVEVQDLKNGARHYWTLEKFRSRLEIMRHVYNCEQTPIPHTLSYNDMNESSSQRVALTSDTQHSSFDDSIPTPTVKGQFDFTSKARQRLELMREMYTNAADTSPTSPDQNHESICQGDAASTSMPNDPFYDRFPWFRPIGRAFVYLTNLLYGIPLVQNIAIVSEHGEIKGYLKIALQQLQTRDTADEQIKLMRTYRNASGTTKLAFDDEIYFQSMKGSSTAEFINSSDSLDRYSRHAQKQFHYGQNDISQKQNISDSPSSFNLPEESQMMIKHDVSSRDLLPQLGTEYQFRVTVLEASQISSDYADIFCQFNFLHQDHEVYSTEPLKNQGKPGPPLGFFHVQNFNVVVTNAFIDYLQTKPIVFEVMGHYQEYSGSAKNNSTTTHRLPPTTVGSVTFSKPVPAQTLNPTTALSATNQVHATHDLLVWYEIFELSPTGEYTAATVDHSDDVPCSGRFILHQGIQRRIGITLCHESGSDLIWKDVHEVVVGRIRGQRDSVFDESDGQVLSLNIISAHYIQKQHDERTFYHFEVAWDSSLHNSLLLNRCTSSGNSVYLTISSYLEMENSFQPAIITKDLCLVLYPRGGDSTSRIRSSLKNFFASTNAIISSISDSVNEHSNRVSAVYELKLRRATPMNIIASDPSAMNPDIQGRQRKVVDTSKIYVRGEEMLEGWRPRSDSLIFEHQHDLEKLYKIECVEHTKHFLQVKDRLDNPLSSPNDNSPEKIKYSLISIDPAKPIDNRQQDLLRRCASLMLPPPAIVRKITIPEIEVTTDRFLSDDYGTVHSLLKSTSTYSFNTQPLHMNTANMINSFIKASSSSSDLSKFAHLDPSYSISSFSQARGLAGSISPSMPKSRSMESLMNTSGMALKYISSIEEVRISPVVSRRGYLNFLEEKGTGWIKRFVVVRRPFAFIYDHEKDPVERALINLAIARIEYNDEDIASGTRSARNTFSVVSKYRGFLIQPLAEKDVHDWLYAFNPLLAGQIKSRLSGRSKVMNE</sequence>
<dbReference type="InterPro" id="IPR000253">
    <property type="entry name" value="FHA_dom"/>
</dbReference>
<dbReference type="GO" id="GO:0010970">
    <property type="term" value="P:transport along microtubule"/>
    <property type="evidence" value="ECO:0007669"/>
    <property type="project" value="UniProtKB-ARBA"/>
</dbReference>
<evidence type="ECO:0000256" key="1">
    <source>
        <dbReference type="ARBA" id="ARBA00004245"/>
    </source>
</evidence>
<dbReference type="Gene3D" id="6.10.250.2520">
    <property type="match status" value="1"/>
</dbReference>
<dbReference type="Gene3D" id="3.40.850.10">
    <property type="entry name" value="Kinesin motor domain"/>
    <property type="match status" value="1"/>
</dbReference>
<dbReference type="InterPro" id="IPR027417">
    <property type="entry name" value="P-loop_NTPase"/>
</dbReference>
<dbReference type="InterPro" id="IPR022164">
    <property type="entry name" value="Kinesin-like"/>
</dbReference>
<dbReference type="FunFam" id="2.30.29.30:FF:000023">
    <property type="entry name" value="Kinesin family member 1B"/>
    <property type="match status" value="1"/>
</dbReference>
<feature type="domain" description="Kinesin motor" evidence="15">
    <location>
        <begin position="3"/>
        <end position="385"/>
    </location>
</feature>
<dbReference type="InterPro" id="IPR032405">
    <property type="entry name" value="Kinesin_assoc"/>
</dbReference>
<evidence type="ECO:0000256" key="3">
    <source>
        <dbReference type="ARBA" id="ARBA00022490"/>
    </source>
</evidence>
<proteinExistence type="inferred from homology"/>
<dbReference type="Pfam" id="PF12473">
    <property type="entry name" value="DUF3694"/>
    <property type="match status" value="1"/>
</dbReference>
<evidence type="ECO:0000256" key="12">
    <source>
        <dbReference type="SAM" id="MobiDB-lite"/>
    </source>
</evidence>
<dbReference type="Pfam" id="PF12423">
    <property type="entry name" value="KIF1B"/>
    <property type="match status" value="1"/>
</dbReference>
<dbReference type="GO" id="GO:0003777">
    <property type="term" value="F:microtubule motor activity"/>
    <property type="evidence" value="ECO:0007669"/>
    <property type="project" value="InterPro"/>
</dbReference>
<evidence type="ECO:0000256" key="9">
    <source>
        <dbReference type="ARBA" id="ARBA00023212"/>
    </source>
</evidence>
<organism evidence="16 17">
    <name type="scientific">Rotaria socialis</name>
    <dbReference type="NCBI Taxonomy" id="392032"/>
    <lineage>
        <taxon>Eukaryota</taxon>
        <taxon>Metazoa</taxon>
        <taxon>Spiralia</taxon>
        <taxon>Gnathifera</taxon>
        <taxon>Rotifera</taxon>
        <taxon>Eurotatoria</taxon>
        <taxon>Bdelloidea</taxon>
        <taxon>Philodinida</taxon>
        <taxon>Philodinidae</taxon>
        <taxon>Rotaria</taxon>
    </lineage>
</organism>
<comment type="similarity">
    <text evidence="10">Belongs to the TRAFAC class myosin-kinesin ATPase superfamily. Kinesin family.</text>
</comment>
<dbReference type="PANTHER" id="PTHR47117:SF10">
    <property type="entry name" value="KINESIN-LIKE PROTEIN KIF1B"/>
    <property type="match status" value="1"/>
</dbReference>
<dbReference type="InterPro" id="IPR011993">
    <property type="entry name" value="PH-like_dom_sf"/>
</dbReference>
<dbReference type="SUPFAM" id="SSF50729">
    <property type="entry name" value="PH domain-like"/>
    <property type="match status" value="1"/>
</dbReference>
<dbReference type="PROSITE" id="PS00411">
    <property type="entry name" value="KINESIN_MOTOR_1"/>
    <property type="match status" value="1"/>
</dbReference>
<dbReference type="FunFam" id="3.40.850.10:FF:000021">
    <property type="entry name" value="kinesin-like protein KIF16B isoform X1"/>
    <property type="match status" value="1"/>
</dbReference>
<dbReference type="SMART" id="SM00240">
    <property type="entry name" value="FHA"/>
    <property type="match status" value="1"/>
</dbReference>
<dbReference type="SMART" id="SM00233">
    <property type="entry name" value="PH"/>
    <property type="match status" value="1"/>
</dbReference>
<dbReference type="Gene3D" id="2.60.200.20">
    <property type="match status" value="1"/>
</dbReference>
<dbReference type="CDD" id="cd01233">
    <property type="entry name" value="PH_KIFIA_KIFIB"/>
    <property type="match status" value="1"/>
</dbReference>
<keyword evidence="9" id="KW-0206">Cytoskeleton</keyword>
<dbReference type="Gene3D" id="2.30.29.30">
    <property type="entry name" value="Pleckstrin-homology domain (PH domain)/Phosphotyrosine-binding domain (PTB)"/>
    <property type="match status" value="1"/>
</dbReference>
<dbReference type="InterPro" id="IPR008984">
    <property type="entry name" value="SMAD_FHA_dom_sf"/>
</dbReference>